<feature type="compositionally biased region" description="Basic and acidic residues" evidence="1">
    <location>
        <begin position="311"/>
        <end position="325"/>
    </location>
</feature>
<dbReference type="InterPro" id="IPR043693">
    <property type="entry name" value="UbiV"/>
</dbReference>
<dbReference type="InterPro" id="IPR051454">
    <property type="entry name" value="RNA/ubiquinone_mod_enzymes"/>
</dbReference>
<feature type="region of interest" description="Disordered" evidence="1">
    <location>
        <begin position="299"/>
        <end position="325"/>
    </location>
</feature>
<dbReference type="InterPro" id="IPR001539">
    <property type="entry name" value="Peptidase_U32"/>
</dbReference>
<dbReference type="EMBL" id="UOFI01000054">
    <property type="protein sequence ID" value="VAW64258.1"/>
    <property type="molecule type" value="Genomic_DNA"/>
</dbReference>
<reference evidence="2" key="1">
    <citation type="submission" date="2018-06" db="EMBL/GenBank/DDBJ databases">
        <authorList>
            <person name="Zhirakovskaya E."/>
        </authorList>
    </citation>
    <scope>NUCLEOTIDE SEQUENCE</scope>
</reference>
<accession>A0A3B0X7I9</accession>
<dbReference type="GO" id="GO:0006744">
    <property type="term" value="P:ubiquinone biosynthetic process"/>
    <property type="evidence" value="ECO:0007669"/>
    <property type="project" value="InterPro"/>
</dbReference>
<feature type="compositionally biased region" description="Polar residues" evidence="1">
    <location>
        <begin position="299"/>
        <end position="310"/>
    </location>
</feature>
<name>A0A3B0X7I9_9ZZZZ</name>
<evidence type="ECO:0000313" key="2">
    <source>
        <dbReference type="EMBL" id="VAW64258.1"/>
    </source>
</evidence>
<evidence type="ECO:0000256" key="1">
    <source>
        <dbReference type="SAM" id="MobiDB-lite"/>
    </source>
</evidence>
<dbReference type="AlphaFoldDB" id="A0A3B0X7I9"/>
<protein>
    <submittedName>
        <fullName evidence="2">Uncharacterized peptidase U32 family member YhbV</fullName>
    </submittedName>
</protein>
<dbReference type="PANTHER" id="PTHR30217:SF11">
    <property type="entry name" value="UBIQUINONE BIOSYNTHESIS PROTEIN UBIV"/>
    <property type="match status" value="1"/>
</dbReference>
<sequence length="325" mass="36447">MAIKQKKPELSLGPVLYYWDKATLTKFYTRIANTQIDIVYLGETVCAKRKLMRRDDWLEIAELLTNAGKQVVLSSMTLIEASSDLAALKSLCTNKDYAIEANDMSAVQQLSGQSFICGPAINIYNPRSLQVLAKLGLKRWVLPVELSKQTLADMQKQKPENIETEVLVYGRIPLAYSARCFTARAHNLPKDDCQYKCLDYPDGLMLSTQEKEKFLILNGIQTQSAKTTSLINELDELKHLGVDILRISPASQHCEKIIDIFYQCLHHSYPVDQANTELLSLMPAGGSCNGYWHGNSGMDLSTSPEISQAKTTEEKRVEEKSCQAM</sequence>
<dbReference type="PANTHER" id="PTHR30217">
    <property type="entry name" value="PEPTIDASE U32 FAMILY"/>
    <property type="match status" value="1"/>
</dbReference>
<organism evidence="2">
    <name type="scientific">hydrothermal vent metagenome</name>
    <dbReference type="NCBI Taxonomy" id="652676"/>
    <lineage>
        <taxon>unclassified sequences</taxon>
        <taxon>metagenomes</taxon>
        <taxon>ecological metagenomes</taxon>
    </lineage>
</organism>
<dbReference type="Pfam" id="PF01136">
    <property type="entry name" value="Peptidase_U32"/>
    <property type="match status" value="1"/>
</dbReference>
<gene>
    <name evidence="2" type="ORF">MNBD_GAMMA09-1367</name>
</gene>
<proteinExistence type="inferred from homology"/>
<dbReference type="HAMAP" id="MF_02233">
    <property type="entry name" value="UbiV"/>
    <property type="match status" value="1"/>
</dbReference>
<dbReference type="NCBIfam" id="NF011991">
    <property type="entry name" value="PRK15447.1"/>
    <property type="match status" value="1"/>
</dbReference>